<evidence type="ECO:0000259" key="2">
    <source>
        <dbReference type="PROSITE" id="PS50195"/>
    </source>
</evidence>
<dbReference type="InterPro" id="IPR001683">
    <property type="entry name" value="PX_dom"/>
</dbReference>
<dbReference type="InterPro" id="IPR036871">
    <property type="entry name" value="PX_dom_sf"/>
</dbReference>
<accession>A0A7E6EJ20</accession>
<dbReference type="Pfam" id="PF00787">
    <property type="entry name" value="PX"/>
    <property type="match status" value="1"/>
</dbReference>
<dbReference type="SUPFAM" id="SSF64268">
    <property type="entry name" value="PX domain"/>
    <property type="match status" value="1"/>
</dbReference>
<dbReference type="InterPro" id="IPR015404">
    <property type="entry name" value="Vps5_C"/>
</dbReference>
<dbReference type="AlphaFoldDB" id="A0A7E6EJ20"/>
<evidence type="ECO:0000313" key="4">
    <source>
        <dbReference type="RefSeq" id="XP_036354872.1"/>
    </source>
</evidence>
<dbReference type="Pfam" id="PF09325">
    <property type="entry name" value="Vps5"/>
    <property type="match status" value="1"/>
</dbReference>
<reference evidence="4" key="1">
    <citation type="submission" date="2025-08" db="UniProtKB">
        <authorList>
            <consortium name="RefSeq"/>
        </authorList>
    </citation>
    <scope>IDENTIFICATION</scope>
</reference>
<dbReference type="GO" id="GO:0005768">
    <property type="term" value="C:endosome"/>
    <property type="evidence" value="ECO:0007669"/>
    <property type="project" value="TreeGrafter"/>
</dbReference>
<evidence type="ECO:0000313" key="3">
    <source>
        <dbReference type="Proteomes" id="UP000515154"/>
    </source>
</evidence>
<dbReference type="InterPro" id="IPR027267">
    <property type="entry name" value="AH/BAR_dom_sf"/>
</dbReference>
<dbReference type="PANTHER" id="PTHR10555:SF170">
    <property type="entry name" value="FI18122P1"/>
    <property type="match status" value="1"/>
</dbReference>
<dbReference type="Proteomes" id="UP000515154">
    <property type="component" value="Unplaced"/>
</dbReference>
<evidence type="ECO:0000256" key="1">
    <source>
        <dbReference type="ARBA" id="ARBA00010883"/>
    </source>
</evidence>
<dbReference type="RefSeq" id="XP_036354872.1">
    <property type="nucleotide sequence ID" value="XM_036498979.1"/>
</dbReference>
<gene>
    <name evidence="4" type="primary">LOC115228615</name>
</gene>
<dbReference type="Gene3D" id="1.20.1270.60">
    <property type="entry name" value="Arfaptin homology (AH) domain/BAR domain"/>
    <property type="match status" value="1"/>
</dbReference>
<keyword evidence="3" id="KW-1185">Reference proteome</keyword>
<proteinExistence type="inferred from homology"/>
<organism evidence="3 4">
    <name type="scientific">Octopus sinensis</name>
    <name type="common">East Asian common octopus</name>
    <dbReference type="NCBI Taxonomy" id="2607531"/>
    <lineage>
        <taxon>Eukaryota</taxon>
        <taxon>Metazoa</taxon>
        <taxon>Spiralia</taxon>
        <taxon>Lophotrochozoa</taxon>
        <taxon>Mollusca</taxon>
        <taxon>Cephalopoda</taxon>
        <taxon>Coleoidea</taxon>
        <taxon>Octopodiformes</taxon>
        <taxon>Octopoda</taxon>
        <taxon>Incirrata</taxon>
        <taxon>Octopodidae</taxon>
        <taxon>Octopus</taxon>
    </lineage>
</organism>
<dbReference type="KEGG" id="osn:115228615"/>
<sequence length="157" mass="18001">MSDIVDYSEENGIDFDLPELSGEITVERRFSDFIGLYERLHEKVSHYGFFLPLPPEKDATSFNPIFTRQATGQTGKSQRRVGRGNLECSLQAKTAKNIAQRDFDSISNNIKKEMAIFDKKNDGYFRGSMVEYLRSLLSNQTKITSIWEGFQDVIDEL</sequence>
<protein>
    <submittedName>
        <fullName evidence="4">Sorting nexin-1-like</fullName>
    </submittedName>
</protein>
<dbReference type="PANTHER" id="PTHR10555">
    <property type="entry name" value="SORTING NEXIN"/>
    <property type="match status" value="1"/>
</dbReference>
<comment type="similarity">
    <text evidence="1">Belongs to the sorting nexin family.</text>
</comment>
<dbReference type="PROSITE" id="PS50195">
    <property type="entry name" value="PX"/>
    <property type="match status" value="1"/>
</dbReference>
<dbReference type="GO" id="GO:0035091">
    <property type="term" value="F:phosphatidylinositol binding"/>
    <property type="evidence" value="ECO:0007669"/>
    <property type="project" value="InterPro"/>
</dbReference>
<name>A0A7E6EJ20_9MOLL</name>
<feature type="domain" description="PX" evidence="2">
    <location>
        <begin position="1"/>
        <end position="157"/>
    </location>
</feature>